<reference evidence="1" key="1">
    <citation type="submission" date="2021-01" db="EMBL/GenBank/DDBJ databases">
        <title>Description of Breznakiella homolactica.</title>
        <authorList>
            <person name="Song Y."/>
            <person name="Brune A."/>
        </authorList>
    </citation>
    <scope>NUCLEOTIDE SEQUENCE</scope>
    <source>
        <strain evidence="1">RmG30</strain>
    </source>
</reference>
<dbReference type="EMBL" id="CP067089">
    <property type="protein sequence ID" value="QQO08080.1"/>
    <property type="molecule type" value="Genomic_DNA"/>
</dbReference>
<name>A0A7T7XKQ2_9SPIR</name>
<dbReference type="KEGG" id="bhc:JFL75_14170"/>
<evidence type="ECO:0000313" key="2">
    <source>
        <dbReference type="Proteomes" id="UP000595917"/>
    </source>
</evidence>
<dbReference type="RefSeq" id="WP_215625386.1">
    <property type="nucleotide sequence ID" value="NZ_CP067089.2"/>
</dbReference>
<gene>
    <name evidence="1" type="ORF">JFL75_14170</name>
</gene>
<proteinExistence type="predicted"/>
<evidence type="ECO:0000313" key="1">
    <source>
        <dbReference type="EMBL" id="QQO08080.1"/>
    </source>
</evidence>
<dbReference type="Proteomes" id="UP000595917">
    <property type="component" value="Chromosome"/>
</dbReference>
<dbReference type="AlphaFoldDB" id="A0A7T7XKQ2"/>
<organism evidence="1 2">
    <name type="scientific">Breznakiella homolactica</name>
    <dbReference type="NCBI Taxonomy" id="2798577"/>
    <lineage>
        <taxon>Bacteria</taxon>
        <taxon>Pseudomonadati</taxon>
        <taxon>Spirochaetota</taxon>
        <taxon>Spirochaetia</taxon>
        <taxon>Spirochaetales</taxon>
        <taxon>Breznakiellaceae</taxon>
        <taxon>Breznakiella</taxon>
    </lineage>
</organism>
<protein>
    <submittedName>
        <fullName evidence="1">Late competence development ComFB family protein</fullName>
    </submittedName>
</protein>
<sequence>MAFIDNYDFEVLVNEAEKLVLTELGKQLENYDKEICRCGDCVLDMAAMALNSVKPLYRVSLLGTLYASHAMDEEDYAKSIREAVSAAIEKVRKNPSHD</sequence>
<dbReference type="Pfam" id="PF10719">
    <property type="entry name" value="ComFB"/>
    <property type="match status" value="1"/>
</dbReference>
<accession>A0A7T7XKQ2</accession>
<dbReference type="InterPro" id="IPR019657">
    <property type="entry name" value="ComFB"/>
</dbReference>
<keyword evidence="2" id="KW-1185">Reference proteome</keyword>